<proteinExistence type="predicted"/>
<reference evidence="1" key="1">
    <citation type="submission" date="2022-01" db="EMBL/GenBank/DDBJ databases">
        <title>Collection of gut derived symbiotic bacterial strains cultured from healthy donors.</title>
        <authorList>
            <person name="Lin H."/>
            <person name="Kohout C."/>
            <person name="Waligurski E."/>
            <person name="Pamer E.G."/>
        </authorList>
    </citation>
    <scope>NUCLEOTIDE SEQUENCE</scope>
    <source>
        <strain evidence="1">DFI.6.55</strain>
    </source>
</reference>
<organism evidence="1 2">
    <name type="scientific">Enterocloster aldenensis</name>
    <dbReference type="NCBI Taxonomy" id="358742"/>
    <lineage>
        <taxon>Bacteria</taxon>
        <taxon>Bacillati</taxon>
        <taxon>Bacillota</taxon>
        <taxon>Clostridia</taxon>
        <taxon>Lachnospirales</taxon>
        <taxon>Lachnospiraceae</taxon>
        <taxon>Enterocloster</taxon>
    </lineage>
</organism>
<dbReference type="EMBL" id="JAKNGE010000101">
    <property type="protein sequence ID" value="MCG4749552.1"/>
    <property type="molecule type" value="Genomic_DNA"/>
</dbReference>
<protein>
    <submittedName>
        <fullName evidence="1">Uncharacterized protein</fullName>
    </submittedName>
</protein>
<dbReference type="Proteomes" id="UP001299608">
    <property type="component" value="Unassembled WGS sequence"/>
</dbReference>
<feature type="non-terminal residue" evidence="1">
    <location>
        <position position="1"/>
    </location>
</feature>
<dbReference type="RefSeq" id="WP_238054004.1">
    <property type="nucleotide sequence ID" value="NZ_JAKNGE010000101.1"/>
</dbReference>
<sequence length="78" mass="8838">NSNLSDKTNTDDFNNLKNSIVMVNVTGFAIGIDGNNVIIQWLTGENREFGYALNVGIMDGTMQFFYRENGTWKPSWNK</sequence>
<evidence type="ECO:0000313" key="2">
    <source>
        <dbReference type="Proteomes" id="UP001299608"/>
    </source>
</evidence>
<dbReference type="AlphaFoldDB" id="A0AAW5C655"/>
<gene>
    <name evidence="1" type="ORF">L0N08_29605</name>
</gene>
<comment type="caution">
    <text evidence="1">The sequence shown here is derived from an EMBL/GenBank/DDBJ whole genome shotgun (WGS) entry which is preliminary data.</text>
</comment>
<evidence type="ECO:0000313" key="1">
    <source>
        <dbReference type="EMBL" id="MCG4749552.1"/>
    </source>
</evidence>
<name>A0AAW5C655_9FIRM</name>
<accession>A0AAW5C655</accession>